<keyword evidence="12" id="KW-1185">Reference proteome</keyword>
<dbReference type="HAMAP" id="MF_01277">
    <property type="entry name" value="HTH_type_PurR"/>
    <property type="match status" value="1"/>
</dbReference>
<evidence type="ECO:0000256" key="1">
    <source>
        <dbReference type="ARBA" id="ARBA00004693"/>
    </source>
</evidence>
<dbReference type="NCBIfam" id="NF007979">
    <property type="entry name" value="PRK10703.1"/>
    <property type="match status" value="1"/>
</dbReference>
<dbReference type="UniPathway" id="UPA00488"/>
<dbReference type="GO" id="GO:0003700">
    <property type="term" value="F:DNA-binding transcription factor activity"/>
    <property type="evidence" value="ECO:0007669"/>
    <property type="project" value="TreeGrafter"/>
</dbReference>
<evidence type="ECO:0000256" key="2">
    <source>
        <dbReference type="ARBA" id="ARBA00022491"/>
    </source>
</evidence>
<gene>
    <name evidence="8 11" type="primary">purR</name>
    <name evidence="11" type="ORF">E4T80_09675</name>
    <name evidence="10" type="ORF">RO21_11420</name>
</gene>
<dbReference type="SUPFAM" id="SSF47413">
    <property type="entry name" value="lambda repressor-like DNA-binding domains"/>
    <property type="match status" value="1"/>
</dbReference>
<name>A0A0J5P2M5_9PAST</name>
<feature type="DNA-binding region" description="H-T-H motif" evidence="8">
    <location>
        <begin position="4"/>
        <end position="23"/>
    </location>
</feature>
<dbReference type="GO" id="GO:0000976">
    <property type="term" value="F:transcription cis-regulatory region binding"/>
    <property type="evidence" value="ECO:0007669"/>
    <property type="project" value="TreeGrafter"/>
</dbReference>
<dbReference type="PRINTS" id="PR00036">
    <property type="entry name" value="HTHLACI"/>
</dbReference>
<dbReference type="EMBL" id="SPPA01000022">
    <property type="protein sequence ID" value="TFV08804.1"/>
    <property type="molecule type" value="Genomic_DNA"/>
</dbReference>
<feature type="binding site" evidence="8">
    <location>
        <position position="273"/>
    </location>
    <ligand>
        <name>hypoxanthine</name>
        <dbReference type="ChEBI" id="CHEBI:17368"/>
    </ligand>
</feature>
<dbReference type="InterPro" id="IPR023588">
    <property type="entry name" value="Tscrpt_reg_HTH_PurR"/>
</dbReference>
<comment type="subunit">
    <text evidence="8">Homodimer.</text>
</comment>
<dbReference type="CDD" id="cd01392">
    <property type="entry name" value="HTH_LacI"/>
    <property type="match status" value="1"/>
</dbReference>
<evidence type="ECO:0000313" key="11">
    <source>
        <dbReference type="EMBL" id="TFV08804.1"/>
    </source>
</evidence>
<evidence type="ECO:0000256" key="6">
    <source>
        <dbReference type="ARBA" id="ARBA00023163"/>
    </source>
</evidence>
<evidence type="ECO:0000259" key="9">
    <source>
        <dbReference type="PROSITE" id="PS50932"/>
    </source>
</evidence>
<reference evidence="11 13" key="2">
    <citation type="submission" date="2019-03" db="EMBL/GenBank/DDBJ databases">
        <title>Diversity of the mouse oral microbiome.</title>
        <authorList>
            <person name="Joseph S."/>
            <person name="Aduse-Opoku J."/>
            <person name="Curtis M."/>
            <person name="Wade W."/>
            <person name="Hashim A."/>
        </authorList>
    </citation>
    <scope>NUCLEOTIDE SEQUENCE [LARGE SCALE GENOMIC DNA]</scope>
    <source>
        <strain evidence="11 13">WT12</strain>
    </source>
</reference>
<dbReference type="PANTHER" id="PTHR30146:SF148">
    <property type="entry name" value="HTH-TYPE TRANSCRIPTIONAL REPRESSOR PURR-RELATED"/>
    <property type="match status" value="1"/>
</dbReference>
<comment type="caution">
    <text evidence="10">The sequence shown here is derived from an EMBL/GenBank/DDBJ whole genome shotgun (WGS) entry which is preliminary data.</text>
</comment>
<evidence type="ECO:0000313" key="10">
    <source>
        <dbReference type="EMBL" id="KMK50511.1"/>
    </source>
</evidence>
<evidence type="ECO:0000256" key="3">
    <source>
        <dbReference type="ARBA" id="ARBA00022755"/>
    </source>
</evidence>
<feature type="binding site" evidence="8">
    <location>
        <position position="190"/>
    </location>
    <ligand>
        <name>hypoxanthine</name>
        <dbReference type="ChEBI" id="CHEBI:17368"/>
    </ligand>
</feature>
<feature type="binding site" evidence="8">
    <location>
        <position position="73"/>
    </location>
    <ligand>
        <name>hypoxanthine</name>
        <dbReference type="ChEBI" id="CHEBI:17368"/>
    </ligand>
</feature>
<dbReference type="Gene3D" id="3.40.50.2300">
    <property type="match status" value="2"/>
</dbReference>
<comment type="domain">
    <text evidence="8">Consists of two structural and functional domains: an N-terminal DNA-binding domain, approximately the first 60 residues, and a larger C-terminal domain, approximately 280 residues, which imparts the function of corepressor binding and oligomerization.</text>
</comment>
<evidence type="ECO:0000313" key="12">
    <source>
        <dbReference type="Proteomes" id="UP000036270"/>
    </source>
</evidence>
<comment type="function">
    <text evidence="7">Transcriptional repressor for the ribose rbsDACBK operon.</text>
</comment>
<keyword evidence="3 8" id="KW-0658">Purine biosynthesis</keyword>
<dbReference type="PROSITE" id="PS00356">
    <property type="entry name" value="HTH_LACI_1"/>
    <property type="match status" value="1"/>
</dbReference>
<dbReference type="Pfam" id="PF00356">
    <property type="entry name" value="LacI"/>
    <property type="match status" value="1"/>
</dbReference>
<dbReference type="InterPro" id="IPR001761">
    <property type="entry name" value="Peripla_BP/Lac1_sug-bd_dom"/>
</dbReference>
<comment type="pathway">
    <text evidence="1 8">Purine metabolism; purine nucleotide biosynthesis [regulation].</text>
</comment>
<evidence type="ECO:0000256" key="5">
    <source>
        <dbReference type="ARBA" id="ARBA00023125"/>
    </source>
</evidence>
<protein>
    <recommendedName>
        <fullName evidence="8">HTH-type transcriptional repressor PurR</fullName>
    </recommendedName>
    <alternativeName>
        <fullName evidence="8">Pur regulon repressor</fullName>
    </alternativeName>
    <alternativeName>
        <fullName evidence="8">Purine nucleotide synthesis repressor</fullName>
    </alternativeName>
</protein>
<comment type="function">
    <text evidence="8">Is the main repressor of the genes involved in the de novo synthesis of purine nucleotides, regulating purB, purC, purEK, purF, purHD, purL, purMN and guaBA expression. PurR is allosterically activated to bind its cognate DNA by binding the purine corepressors, hypoxanthine or guanine, thereby effecting transcription repression.</text>
</comment>
<dbReference type="InterPro" id="IPR000843">
    <property type="entry name" value="HTH_LacI"/>
</dbReference>
<feature type="DNA-binding region" evidence="8">
    <location>
        <begin position="48"/>
        <end position="56"/>
    </location>
</feature>
<dbReference type="InterPro" id="IPR010982">
    <property type="entry name" value="Lambda_DNA-bd_dom_sf"/>
</dbReference>
<evidence type="ECO:0000256" key="7">
    <source>
        <dbReference type="ARBA" id="ARBA00057859"/>
    </source>
</evidence>
<evidence type="ECO:0000313" key="13">
    <source>
        <dbReference type="Proteomes" id="UP000297396"/>
    </source>
</evidence>
<organism evidence="10 12">
    <name type="scientific">Muribacter muris</name>
    <dbReference type="NCBI Taxonomy" id="67855"/>
    <lineage>
        <taxon>Bacteria</taxon>
        <taxon>Pseudomonadati</taxon>
        <taxon>Pseudomonadota</taxon>
        <taxon>Gammaproteobacteria</taxon>
        <taxon>Pasteurellales</taxon>
        <taxon>Pasteurellaceae</taxon>
        <taxon>Muribacter</taxon>
    </lineage>
</organism>
<dbReference type="AlphaFoldDB" id="A0A0J5P2M5"/>
<dbReference type="STRING" id="67855.RO21_11420"/>
<dbReference type="Proteomes" id="UP000297396">
    <property type="component" value="Unassembled WGS sequence"/>
</dbReference>
<dbReference type="PATRIC" id="fig|67855.3.peg.2572"/>
<dbReference type="EMBL" id="JWIZ01000095">
    <property type="protein sequence ID" value="KMK50511.1"/>
    <property type="molecule type" value="Genomic_DNA"/>
</dbReference>
<evidence type="ECO:0000256" key="8">
    <source>
        <dbReference type="HAMAP-Rule" id="MF_01277"/>
    </source>
</evidence>
<proteinExistence type="inferred from homology"/>
<dbReference type="InterPro" id="IPR057343">
    <property type="entry name" value="PurR_sensor_dom"/>
</dbReference>
<reference evidence="10 12" key="1">
    <citation type="submission" date="2014-12" db="EMBL/GenBank/DDBJ databases">
        <title>Reclassification of Actinobacillus muris as Muribacter muris.</title>
        <authorList>
            <person name="Christensen H."/>
            <person name="Nicklas W."/>
            <person name="Bisgaard M."/>
        </authorList>
    </citation>
    <scope>NUCLEOTIDE SEQUENCE [LARGE SCALE GENOMIC DNA]</scope>
    <source>
        <strain evidence="10 12">Ackerman80-443D</strain>
    </source>
</reference>
<dbReference type="PANTHER" id="PTHR30146">
    <property type="entry name" value="LACI-RELATED TRANSCRIPTIONAL REPRESSOR"/>
    <property type="match status" value="1"/>
</dbReference>
<dbReference type="Pfam" id="PF00532">
    <property type="entry name" value="Peripla_BP_1"/>
    <property type="match status" value="1"/>
</dbReference>
<dbReference type="CDD" id="cd06275">
    <property type="entry name" value="PBP1_PurR"/>
    <property type="match status" value="1"/>
</dbReference>
<dbReference type="SUPFAM" id="SSF53822">
    <property type="entry name" value="Periplasmic binding protein-like I"/>
    <property type="match status" value="1"/>
</dbReference>
<dbReference type="Proteomes" id="UP000036270">
    <property type="component" value="Unassembled WGS sequence"/>
</dbReference>
<dbReference type="PROSITE" id="PS50932">
    <property type="entry name" value="HTH_LACI_2"/>
    <property type="match status" value="1"/>
</dbReference>
<feature type="domain" description="HTH lacI-type" evidence="9">
    <location>
        <begin position="2"/>
        <end position="56"/>
    </location>
</feature>
<keyword evidence="5 8" id="KW-0238">DNA-binding</keyword>
<feature type="binding site" evidence="8">
    <location>
        <position position="188"/>
    </location>
    <ligand>
        <name>hypoxanthine</name>
        <dbReference type="ChEBI" id="CHEBI:17368"/>
    </ligand>
</feature>
<dbReference type="InterPro" id="IPR028082">
    <property type="entry name" value="Peripla_BP_I"/>
</dbReference>
<dbReference type="GO" id="GO:0045892">
    <property type="term" value="P:negative regulation of DNA-templated transcription"/>
    <property type="evidence" value="ECO:0007669"/>
    <property type="project" value="UniProtKB-UniRule"/>
</dbReference>
<dbReference type="GO" id="GO:0006164">
    <property type="term" value="P:purine nucleotide biosynthetic process"/>
    <property type="evidence" value="ECO:0007669"/>
    <property type="project" value="UniProtKB-UniPathway"/>
</dbReference>
<evidence type="ECO:0000256" key="4">
    <source>
        <dbReference type="ARBA" id="ARBA00023015"/>
    </source>
</evidence>
<keyword evidence="4 8" id="KW-0805">Transcription regulation</keyword>
<accession>A0A0J5P2M5</accession>
<keyword evidence="6 8" id="KW-0804">Transcription</keyword>
<keyword evidence="2 8" id="KW-0678">Repressor</keyword>
<dbReference type="FunFam" id="1.10.260.40:FF:000002">
    <property type="entry name" value="HTH-type transcriptional repressor PurR"/>
    <property type="match status" value="1"/>
</dbReference>
<dbReference type="RefSeq" id="WP_047977905.1">
    <property type="nucleotide sequence ID" value="NZ_JADGLC010000022.1"/>
</dbReference>
<feature type="binding site" evidence="8">
    <location>
        <position position="219"/>
    </location>
    <ligand>
        <name>hypoxanthine</name>
        <dbReference type="ChEBI" id="CHEBI:17368"/>
    </ligand>
</feature>
<dbReference type="Gene3D" id="1.10.260.40">
    <property type="entry name" value="lambda repressor-like DNA-binding domains"/>
    <property type="match status" value="1"/>
</dbReference>
<dbReference type="SMART" id="SM00354">
    <property type="entry name" value="HTH_LACI"/>
    <property type="match status" value="1"/>
</dbReference>
<sequence length="345" mass="38343">MATIKDVAKLAGVSTTTVSHVINQTRFVSQETTKAVWNAVTALNYSPSAVARSLKINTTKSIGMIITTSEAPYFAEIVLAVEEYCYRQGYSLFLCNTQNEVEKIQNHLDMLVKKRVDGILVMCSEYTDNSLALFNGSNVPMVVMDWAPNDEKSDRIIDHSFDGSYMATRHLIENGHRDIAIIAGHLYKTTAKARFNGFVKAMTEAGLLIREEWIKENDFEPEGGYESMNSLLRQDKLPTAVVCGCDTIALGAISAITEKGLSVPQDISVIGYDNIHSSRFYAPPLTTIHQSKTRLGQMALDVLLERIKDQSGEHLPKTLEFFPELVVRSSVRNLNNERKANGISD</sequence>
<dbReference type="OrthoDB" id="9798934at2"/>